<evidence type="ECO:0000313" key="2">
    <source>
        <dbReference type="Proteomes" id="UP001459277"/>
    </source>
</evidence>
<comment type="caution">
    <text evidence="1">The sequence shown here is derived from an EMBL/GenBank/DDBJ whole genome shotgun (WGS) entry which is preliminary data.</text>
</comment>
<dbReference type="InterPro" id="IPR014729">
    <property type="entry name" value="Rossmann-like_a/b/a_fold"/>
</dbReference>
<keyword evidence="2" id="KW-1185">Reference proteome</keyword>
<organism evidence="1 2">
    <name type="scientific">Lithocarpus litseifolius</name>
    <dbReference type="NCBI Taxonomy" id="425828"/>
    <lineage>
        <taxon>Eukaryota</taxon>
        <taxon>Viridiplantae</taxon>
        <taxon>Streptophyta</taxon>
        <taxon>Embryophyta</taxon>
        <taxon>Tracheophyta</taxon>
        <taxon>Spermatophyta</taxon>
        <taxon>Magnoliopsida</taxon>
        <taxon>eudicotyledons</taxon>
        <taxon>Gunneridae</taxon>
        <taxon>Pentapetalae</taxon>
        <taxon>rosids</taxon>
        <taxon>fabids</taxon>
        <taxon>Fagales</taxon>
        <taxon>Fagaceae</taxon>
        <taxon>Lithocarpus</taxon>
    </lineage>
</organism>
<proteinExistence type="predicted"/>
<dbReference type="AlphaFoldDB" id="A0AAW2DRF2"/>
<dbReference type="SUPFAM" id="SSF52402">
    <property type="entry name" value="Adenine nucleotide alpha hydrolases-like"/>
    <property type="match status" value="1"/>
</dbReference>
<accession>A0AAW2DRF2</accession>
<sequence>MIVGMIPRHQVKQEMVQEYVTQERAKRKKLLLEFLNKCSASKVKVDVVLIESSNIAKAIVEIIPILKIRKLVMGTTQSSLRKLVLRRSGGSEVAERRSGGSGVAERRGSGIADWIFQNALDTCDVKIICEGKEVIDQMIGWSHRISNVKSFRSTQEEEKPNGSFWCKCFIC</sequence>
<dbReference type="Gene3D" id="3.40.50.620">
    <property type="entry name" value="HUPs"/>
    <property type="match status" value="1"/>
</dbReference>
<protein>
    <submittedName>
        <fullName evidence="1">Uncharacterized protein</fullName>
    </submittedName>
</protein>
<dbReference type="EMBL" id="JAZDWU010000002">
    <property type="protein sequence ID" value="KAL0012069.1"/>
    <property type="molecule type" value="Genomic_DNA"/>
</dbReference>
<dbReference type="Proteomes" id="UP001459277">
    <property type="component" value="Unassembled WGS sequence"/>
</dbReference>
<name>A0AAW2DRF2_9ROSI</name>
<dbReference type="PANTHER" id="PTHR47382">
    <property type="entry name" value="U-BOX DOMAIN-CONTAINING PROTEIN 52-LIKE"/>
    <property type="match status" value="1"/>
</dbReference>
<reference evidence="1 2" key="1">
    <citation type="submission" date="2024-01" db="EMBL/GenBank/DDBJ databases">
        <title>A telomere-to-telomere, gap-free genome of sweet tea (Lithocarpus litseifolius).</title>
        <authorList>
            <person name="Zhou J."/>
        </authorList>
    </citation>
    <scope>NUCLEOTIDE SEQUENCE [LARGE SCALE GENOMIC DNA]</scope>
    <source>
        <strain evidence="1">Zhou-2022a</strain>
        <tissue evidence="1">Leaf</tissue>
    </source>
</reference>
<evidence type="ECO:0000313" key="1">
    <source>
        <dbReference type="EMBL" id="KAL0012069.1"/>
    </source>
</evidence>
<gene>
    <name evidence="1" type="ORF">SO802_007177</name>
</gene>
<dbReference type="PANTHER" id="PTHR47382:SF3">
    <property type="entry name" value="ADENINE NUCLEOTIDE ALPHA HYDROLASES-LIKE SUPERFAMILY PROTEIN"/>
    <property type="match status" value="1"/>
</dbReference>